<organism evidence="1 2">
    <name type="scientific">Acinetobacter sedimenti</name>
    <dbReference type="NCBI Taxonomy" id="2919922"/>
    <lineage>
        <taxon>Bacteria</taxon>
        <taxon>Pseudomonadati</taxon>
        <taxon>Pseudomonadota</taxon>
        <taxon>Gammaproteobacteria</taxon>
        <taxon>Moraxellales</taxon>
        <taxon>Moraxellaceae</taxon>
        <taxon>Acinetobacter</taxon>
    </lineage>
</organism>
<dbReference type="InterPro" id="IPR016181">
    <property type="entry name" value="Acyl_CoA_acyltransferase"/>
</dbReference>
<gene>
    <name evidence="1" type="ORF">MKI79_09115</name>
</gene>
<dbReference type="RefSeq" id="WP_241572579.1">
    <property type="nucleotide sequence ID" value="NZ_JAKUML010000014.1"/>
</dbReference>
<dbReference type="AlphaFoldDB" id="A0A9X1WZ04"/>
<comment type="caution">
    <text evidence="1">The sequence shown here is derived from an EMBL/GenBank/DDBJ whole genome shotgun (WGS) entry which is preliminary data.</text>
</comment>
<name>A0A9X1WZ04_9GAMM</name>
<proteinExistence type="predicted"/>
<dbReference type="SUPFAM" id="SSF55729">
    <property type="entry name" value="Acyl-CoA N-acyltransferases (Nat)"/>
    <property type="match status" value="1"/>
</dbReference>
<keyword evidence="2" id="KW-1185">Reference proteome</keyword>
<sequence>MPQQSNAPQQKKSSNFNVRAAVASDEAALLKLICVPMTTKGVTISFQREPSYFNASQVIYQVNDHCVVEDIATQKLVACYSNGHRPCYINGEIQPMRYASDLRIHADYRGTTLMKEMGYYMRKTMQQPDFNHMIIFNDNLAARKAVQTGKVGIPDYYEEGSVETLTLTAIHRNKHKERLLIESEDQHYLRNLHIKTAGIDAIEAMNQFVQRMAKFYNFIPAYDFNELLGGSKYYQGLELSDFQLYYLNDQLIGMFGLWSQSSFKQTKILDYGWTIGMIRPIYNLWAKLRGTMKLPKKGDSIKYHALHSLLCKPSYKALHDLMLNDALKLSKSRGVGCVSYTLSHRDPRQSLNQYYRGELLTGIHGFMCPSRDPRPEIDSHRIPYLEVGRI</sequence>
<reference evidence="1" key="1">
    <citation type="submission" date="2022-02" db="EMBL/GenBank/DDBJ databases">
        <title>Acinetobacter A3.8 sp. nov., isolated from Sediment (Zhairuo Island).</title>
        <authorList>
            <person name="Zheng K."/>
        </authorList>
    </citation>
    <scope>NUCLEOTIDE SEQUENCE</scope>
    <source>
        <strain evidence="1">A3.8</strain>
    </source>
</reference>
<dbReference type="EMBL" id="JAKUML010000014">
    <property type="protein sequence ID" value="MCJ8147058.1"/>
    <property type="molecule type" value="Genomic_DNA"/>
</dbReference>
<evidence type="ECO:0000313" key="2">
    <source>
        <dbReference type="Proteomes" id="UP001139701"/>
    </source>
</evidence>
<accession>A0A9X1WZ04</accession>
<dbReference type="Proteomes" id="UP001139701">
    <property type="component" value="Unassembled WGS sequence"/>
</dbReference>
<evidence type="ECO:0000313" key="1">
    <source>
        <dbReference type="EMBL" id="MCJ8147058.1"/>
    </source>
</evidence>
<evidence type="ECO:0008006" key="3">
    <source>
        <dbReference type="Google" id="ProtNLM"/>
    </source>
</evidence>
<protein>
    <recommendedName>
        <fullName evidence="3">N-acetyltransferase domain-containing protein</fullName>
    </recommendedName>
</protein>